<dbReference type="AlphaFoldDB" id="A0A564ZH93"/>
<evidence type="ECO:0008006" key="4">
    <source>
        <dbReference type="Google" id="ProtNLM"/>
    </source>
</evidence>
<dbReference type="Pfam" id="PF13801">
    <property type="entry name" value="Metal_resist"/>
    <property type="match status" value="1"/>
</dbReference>
<sequence>MSTARTIRIRRLVSTRRRLTNRHALWVIGLLLTTAVGCAPMQSSSPFDGEPLGRPGAMEQLPLITLILWHARDLSLTPAQIETLNRLRGDHQRQTEAHTAELQRTEQELQQLFGKEPLDLAQVDARMRKIDALRTDLRMSRIRTIEQGKATLTPEQWQELQPVLRGGL</sequence>
<feature type="coiled-coil region" evidence="1">
    <location>
        <begin position="88"/>
        <end position="115"/>
    </location>
</feature>
<evidence type="ECO:0000256" key="1">
    <source>
        <dbReference type="SAM" id="Coils"/>
    </source>
</evidence>
<dbReference type="Proteomes" id="UP000334340">
    <property type="component" value="Unassembled WGS sequence"/>
</dbReference>
<protein>
    <recommendedName>
        <fullName evidence="4">Periplasmic heavy metal sensor</fullName>
    </recommendedName>
</protein>
<keyword evidence="3" id="KW-1185">Reference proteome</keyword>
<name>A0A564ZH93_9BACT</name>
<dbReference type="EMBL" id="CABIKM010000015">
    <property type="protein sequence ID" value="VUZ84664.1"/>
    <property type="molecule type" value="Genomic_DNA"/>
</dbReference>
<proteinExistence type="predicted"/>
<keyword evidence="1" id="KW-0175">Coiled coil</keyword>
<dbReference type="InterPro" id="IPR025961">
    <property type="entry name" value="Metal_resist"/>
</dbReference>
<accession>A0A564ZH93</accession>
<evidence type="ECO:0000313" key="2">
    <source>
        <dbReference type="EMBL" id="VUZ84664.1"/>
    </source>
</evidence>
<gene>
    <name evidence="2" type="ORF">MELA_01037</name>
</gene>
<organism evidence="2 3">
    <name type="scientific">Candidatus Methylomirabilis lanthanidiphila</name>
    <dbReference type="NCBI Taxonomy" id="2211376"/>
    <lineage>
        <taxon>Bacteria</taxon>
        <taxon>Candidatus Methylomirabilota</taxon>
        <taxon>Candidatus Methylomirabilia</taxon>
        <taxon>Candidatus Methylomirabilales</taxon>
        <taxon>Candidatus Methylomirabilaceae</taxon>
        <taxon>Candidatus Methylomirabilis</taxon>
    </lineage>
</organism>
<reference evidence="2 3" key="1">
    <citation type="submission" date="2019-07" db="EMBL/GenBank/DDBJ databases">
        <authorList>
            <person name="Cremers G."/>
        </authorList>
    </citation>
    <scope>NUCLEOTIDE SEQUENCE [LARGE SCALE GENOMIC DNA]</scope>
</reference>
<evidence type="ECO:0000313" key="3">
    <source>
        <dbReference type="Proteomes" id="UP000334340"/>
    </source>
</evidence>
<dbReference type="Gene3D" id="1.20.120.1490">
    <property type="match status" value="1"/>
</dbReference>